<keyword evidence="4 6" id="KW-0067">ATP-binding</keyword>
<dbReference type="PANTHER" id="PTHR42711:SF5">
    <property type="entry name" value="ABC TRANSPORTER ATP-BINDING PROTEIN NATA"/>
    <property type="match status" value="1"/>
</dbReference>
<keyword evidence="7" id="KW-1185">Reference proteome</keyword>
<evidence type="ECO:0000256" key="1">
    <source>
        <dbReference type="ARBA" id="ARBA00005417"/>
    </source>
</evidence>
<keyword evidence="3" id="KW-0547">Nucleotide-binding</keyword>
<dbReference type="Proteomes" id="UP000237797">
    <property type="component" value="Unassembled WGS sequence"/>
</dbReference>
<dbReference type="PANTHER" id="PTHR42711">
    <property type="entry name" value="ABC TRANSPORTER ATP-BINDING PROTEIN"/>
    <property type="match status" value="1"/>
</dbReference>
<protein>
    <submittedName>
        <fullName evidence="6">ABC-2 type transport system ATP-binding protein</fullName>
    </submittedName>
</protein>
<evidence type="ECO:0000256" key="4">
    <source>
        <dbReference type="ARBA" id="ARBA00022840"/>
    </source>
</evidence>
<evidence type="ECO:0000313" key="6">
    <source>
        <dbReference type="EMBL" id="PRX39248.1"/>
    </source>
</evidence>
<dbReference type="GO" id="GO:0005524">
    <property type="term" value="F:ATP binding"/>
    <property type="evidence" value="ECO:0007669"/>
    <property type="project" value="UniProtKB-KW"/>
</dbReference>
<sequence length="292" mass="33031">MTQTLEMPSSPHIETVPDDKEVVIDCRGVSKHFYEPVEGSRTWRNLFLGERRRIRAVNQVSFRVYRGEIFGLLGANGSGKSTMIRLIATLLFPDAGQLTVFGKDVVRHQQEVRRRINRVSVEASFFKKLSSMENLRYTARLYGLSVQEGERRALEILRRLGISSQKSRVPLENLSRGMQQKVAIARALMTDPELVLLDEPTTGLDPKSKRDVQKFLLEVKKGGQTTMILTSHDMDEAEKLCDRIAIINKGSLIALDTPEGLKRKTGASTMEEVFFRCTGTEWEDALADEDDE</sequence>
<dbReference type="InterPro" id="IPR003439">
    <property type="entry name" value="ABC_transporter-like_ATP-bd"/>
</dbReference>
<organism evidence="6 7">
    <name type="scientific">Planifilum fimeticola</name>
    <dbReference type="NCBI Taxonomy" id="201975"/>
    <lineage>
        <taxon>Bacteria</taxon>
        <taxon>Bacillati</taxon>
        <taxon>Bacillota</taxon>
        <taxon>Bacilli</taxon>
        <taxon>Bacillales</taxon>
        <taxon>Thermoactinomycetaceae</taxon>
        <taxon>Planifilum</taxon>
    </lineage>
</organism>
<comment type="caution">
    <text evidence="6">The sequence shown here is derived from an EMBL/GenBank/DDBJ whole genome shotgun (WGS) entry which is preliminary data.</text>
</comment>
<feature type="domain" description="ABC transporter" evidence="5">
    <location>
        <begin position="37"/>
        <end position="274"/>
    </location>
</feature>
<dbReference type="InterPro" id="IPR050763">
    <property type="entry name" value="ABC_transporter_ATP-binding"/>
</dbReference>
<name>A0A2T0LBG2_9BACL</name>
<accession>A0A2T0LBG2</accession>
<dbReference type="SUPFAM" id="SSF52540">
    <property type="entry name" value="P-loop containing nucleoside triphosphate hydrolases"/>
    <property type="match status" value="1"/>
</dbReference>
<dbReference type="PROSITE" id="PS50893">
    <property type="entry name" value="ABC_TRANSPORTER_2"/>
    <property type="match status" value="1"/>
</dbReference>
<dbReference type="AlphaFoldDB" id="A0A2T0LBG2"/>
<dbReference type="InterPro" id="IPR003593">
    <property type="entry name" value="AAA+_ATPase"/>
</dbReference>
<evidence type="ECO:0000256" key="3">
    <source>
        <dbReference type="ARBA" id="ARBA00022741"/>
    </source>
</evidence>
<dbReference type="InterPro" id="IPR027417">
    <property type="entry name" value="P-loop_NTPase"/>
</dbReference>
<evidence type="ECO:0000256" key="2">
    <source>
        <dbReference type="ARBA" id="ARBA00022448"/>
    </source>
</evidence>
<dbReference type="Gene3D" id="3.40.50.300">
    <property type="entry name" value="P-loop containing nucleotide triphosphate hydrolases"/>
    <property type="match status" value="1"/>
</dbReference>
<dbReference type="EMBL" id="PVNE01000027">
    <property type="protein sequence ID" value="PRX39248.1"/>
    <property type="molecule type" value="Genomic_DNA"/>
</dbReference>
<dbReference type="GO" id="GO:0016887">
    <property type="term" value="F:ATP hydrolysis activity"/>
    <property type="evidence" value="ECO:0007669"/>
    <property type="project" value="InterPro"/>
</dbReference>
<keyword evidence="2" id="KW-0813">Transport</keyword>
<proteinExistence type="inferred from homology"/>
<evidence type="ECO:0000259" key="5">
    <source>
        <dbReference type="PROSITE" id="PS50893"/>
    </source>
</evidence>
<comment type="similarity">
    <text evidence="1">Belongs to the ABC transporter superfamily.</text>
</comment>
<reference evidence="6 7" key="1">
    <citation type="submission" date="2018-03" db="EMBL/GenBank/DDBJ databases">
        <title>Genomic Encyclopedia of Archaeal and Bacterial Type Strains, Phase II (KMG-II): from individual species to whole genera.</title>
        <authorList>
            <person name="Goeker M."/>
        </authorList>
    </citation>
    <scope>NUCLEOTIDE SEQUENCE [LARGE SCALE GENOMIC DNA]</scope>
    <source>
        <strain evidence="6 7">DSM 44946</strain>
    </source>
</reference>
<gene>
    <name evidence="6" type="ORF">CLV97_12731</name>
</gene>
<dbReference type="RefSeq" id="WP_211295763.1">
    <property type="nucleotide sequence ID" value="NZ_PVNE01000027.1"/>
</dbReference>
<evidence type="ECO:0000313" key="7">
    <source>
        <dbReference type="Proteomes" id="UP000237797"/>
    </source>
</evidence>
<dbReference type="SMART" id="SM00382">
    <property type="entry name" value="AAA"/>
    <property type="match status" value="1"/>
</dbReference>
<dbReference type="Pfam" id="PF00005">
    <property type="entry name" value="ABC_tran"/>
    <property type="match status" value="1"/>
</dbReference>